<proteinExistence type="predicted"/>
<sequence>MGDIMNYYLVALIDENSYIKIQSLQKQLSDEYDLYDKLPMLHMTLEVIEDAELEKLIPSLHNIFKDTKKMKIKIKNGICFEPPFKSVNLKVENDENIKEFVYDVNHCLKSYNFKVRENVDDWDLHISLANTVFSKKEWLKNEFESACKYIMNLSYDIVPEITEIQLWKPINDDDEMVLFKQKLK</sequence>
<protein>
    <submittedName>
        <fullName evidence="2">AKAP7 2'5' RNA ligase-like domain-containing protein</fullName>
    </submittedName>
</protein>
<keyword evidence="2" id="KW-0436">Ligase</keyword>
<dbReference type="Pfam" id="PF10469">
    <property type="entry name" value="AKAP7_NLS"/>
    <property type="match status" value="1"/>
</dbReference>
<dbReference type="GO" id="GO:0016874">
    <property type="term" value="F:ligase activity"/>
    <property type="evidence" value="ECO:0007669"/>
    <property type="project" value="UniProtKB-KW"/>
</dbReference>
<keyword evidence="3" id="KW-1185">Reference proteome</keyword>
<dbReference type="SUPFAM" id="SSF55144">
    <property type="entry name" value="LigT-like"/>
    <property type="match status" value="1"/>
</dbReference>
<accession>A0A1M5SBY3</accession>
<dbReference type="EMBL" id="FQXM01000004">
    <property type="protein sequence ID" value="SHH35423.1"/>
    <property type="molecule type" value="Genomic_DNA"/>
</dbReference>
<dbReference type="InterPro" id="IPR019510">
    <property type="entry name" value="AKAP7-like_phosphoesterase"/>
</dbReference>
<dbReference type="Gene3D" id="3.90.1140.10">
    <property type="entry name" value="Cyclic phosphodiesterase"/>
    <property type="match status" value="1"/>
</dbReference>
<name>A0A1M5SBY3_9CLOT</name>
<dbReference type="AlphaFoldDB" id="A0A1M5SBY3"/>
<dbReference type="InterPro" id="IPR009097">
    <property type="entry name" value="Cyclic_Pdiesterase"/>
</dbReference>
<evidence type="ECO:0000259" key="1">
    <source>
        <dbReference type="Pfam" id="PF10469"/>
    </source>
</evidence>
<dbReference type="STRING" id="1121316.SAMN02745207_00834"/>
<evidence type="ECO:0000313" key="3">
    <source>
        <dbReference type="Proteomes" id="UP000184447"/>
    </source>
</evidence>
<feature type="domain" description="A-kinase anchor protein 7-like phosphoesterase" evidence="1">
    <location>
        <begin position="20"/>
        <end position="169"/>
    </location>
</feature>
<dbReference type="Proteomes" id="UP000184447">
    <property type="component" value="Unassembled WGS sequence"/>
</dbReference>
<gene>
    <name evidence="2" type="ORF">SAMN02745207_00834</name>
</gene>
<reference evidence="2 3" key="1">
    <citation type="submission" date="2016-11" db="EMBL/GenBank/DDBJ databases">
        <authorList>
            <person name="Jaros S."/>
            <person name="Januszkiewicz K."/>
            <person name="Wedrychowicz H."/>
        </authorList>
    </citation>
    <scope>NUCLEOTIDE SEQUENCE [LARGE SCALE GENOMIC DNA]</scope>
    <source>
        <strain evidence="2 3">DSM 8605</strain>
    </source>
</reference>
<evidence type="ECO:0000313" key="2">
    <source>
        <dbReference type="EMBL" id="SHH35423.1"/>
    </source>
</evidence>
<organism evidence="2 3">
    <name type="scientific">Clostridium grantii DSM 8605</name>
    <dbReference type="NCBI Taxonomy" id="1121316"/>
    <lineage>
        <taxon>Bacteria</taxon>
        <taxon>Bacillati</taxon>
        <taxon>Bacillota</taxon>
        <taxon>Clostridia</taxon>
        <taxon>Eubacteriales</taxon>
        <taxon>Clostridiaceae</taxon>
        <taxon>Clostridium</taxon>
    </lineage>
</organism>